<keyword evidence="3" id="KW-1185">Reference proteome</keyword>
<evidence type="ECO:0000313" key="2">
    <source>
        <dbReference type="EMBL" id="GHE43749.1"/>
    </source>
</evidence>
<organism evidence="2 3">
    <name type="scientific">Streptomyces longispororuber</name>
    <dbReference type="NCBI Taxonomy" id="68230"/>
    <lineage>
        <taxon>Bacteria</taxon>
        <taxon>Bacillati</taxon>
        <taxon>Actinomycetota</taxon>
        <taxon>Actinomycetes</taxon>
        <taxon>Kitasatosporales</taxon>
        <taxon>Streptomycetaceae</taxon>
        <taxon>Streptomyces</taxon>
    </lineage>
</organism>
<dbReference type="EMBL" id="BNBT01000010">
    <property type="protein sequence ID" value="GHE43749.1"/>
    <property type="molecule type" value="Genomic_DNA"/>
</dbReference>
<name>A0A919DHV2_9ACTN</name>
<gene>
    <name evidence="2" type="ORF">GCM10018785_11660</name>
</gene>
<comment type="caution">
    <text evidence="2">The sequence shown here is derived from an EMBL/GenBank/DDBJ whole genome shotgun (WGS) entry which is preliminary data.</text>
</comment>
<feature type="region of interest" description="Disordered" evidence="1">
    <location>
        <begin position="76"/>
        <end position="117"/>
    </location>
</feature>
<proteinExistence type="predicted"/>
<dbReference type="Proteomes" id="UP000608024">
    <property type="component" value="Unassembled WGS sequence"/>
</dbReference>
<reference evidence="2" key="2">
    <citation type="submission" date="2020-09" db="EMBL/GenBank/DDBJ databases">
        <authorList>
            <person name="Sun Q."/>
            <person name="Ohkuma M."/>
        </authorList>
    </citation>
    <scope>NUCLEOTIDE SEQUENCE</scope>
    <source>
        <strain evidence="2">JCM 4784</strain>
    </source>
</reference>
<protein>
    <submittedName>
        <fullName evidence="2">Uncharacterized protein</fullName>
    </submittedName>
</protein>
<evidence type="ECO:0000256" key="1">
    <source>
        <dbReference type="SAM" id="MobiDB-lite"/>
    </source>
</evidence>
<accession>A0A919DHV2</accession>
<evidence type="ECO:0000313" key="3">
    <source>
        <dbReference type="Proteomes" id="UP000608024"/>
    </source>
</evidence>
<reference evidence="2" key="1">
    <citation type="journal article" date="2014" name="Int. J. Syst. Evol. Microbiol.">
        <title>Complete genome sequence of Corynebacterium casei LMG S-19264T (=DSM 44701T), isolated from a smear-ripened cheese.</title>
        <authorList>
            <consortium name="US DOE Joint Genome Institute (JGI-PGF)"/>
            <person name="Walter F."/>
            <person name="Albersmeier A."/>
            <person name="Kalinowski J."/>
            <person name="Ruckert C."/>
        </authorList>
    </citation>
    <scope>NUCLEOTIDE SEQUENCE</scope>
    <source>
        <strain evidence="2">JCM 4784</strain>
    </source>
</reference>
<dbReference type="AlphaFoldDB" id="A0A919DHV2"/>
<sequence length="117" mass="12731">MPSSRSRWVSRVAPSSPEEARRDGRARWAGHGRLGSDRSWAPAGGPHVRGVDHRPLPVQMVLRPQGQVFPLDASVQDEENAAQGLPVRHPSLPWTDFGPGFDSNASTNDHSSCQMDG</sequence>
<feature type="region of interest" description="Disordered" evidence="1">
    <location>
        <begin position="1"/>
        <end position="52"/>
    </location>
</feature>
<feature type="compositionally biased region" description="Polar residues" evidence="1">
    <location>
        <begin position="103"/>
        <end position="117"/>
    </location>
</feature>